<protein>
    <submittedName>
        <fullName evidence="3">Alpha/beta hydrolase</fullName>
    </submittedName>
</protein>
<reference evidence="3 4" key="1">
    <citation type="submission" date="2023-02" db="EMBL/GenBank/DDBJ databases">
        <title>Genome Sequence of L. cardiaca H63T.</title>
        <authorList>
            <person name="Lopez A.E."/>
            <person name="Cianciotto N.P."/>
        </authorList>
    </citation>
    <scope>NUCLEOTIDE SEQUENCE [LARGE SCALE GENOMIC DNA]</scope>
    <source>
        <strain evidence="3 4">H63</strain>
    </source>
</reference>
<dbReference type="InterPro" id="IPR029058">
    <property type="entry name" value="AB_hydrolase_fold"/>
</dbReference>
<dbReference type="PRINTS" id="PR00111">
    <property type="entry name" value="ABHYDROLASE"/>
</dbReference>
<feature type="signal peptide" evidence="1">
    <location>
        <begin position="1"/>
        <end position="26"/>
    </location>
</feature>
<organism evidence="3 4">
    <name type="scientific">Legionella cardiaca</name>
    <dbReference type="NCBI Taxonomy" id="1071983"/>
    <lineage>
        <taxon>Bacteria</taxon>
        <taxon>Pseudomonadati</taxon>
        <taxon>Pseudomonadota</taxon>
        <taxon>Gammaproteobacteria</taxon>
        <taxon>Legionellales</taxon>
        <taxon>Legionellaceae</taxon>
        <taxon>Legionella</taxon>
    </lineage>
</organism>
<name>A0ABY8AQH9_9GAMM</name>
<keyword evidence="1" id="KW-0732">Signal</keyword>
<feature type="chain" id="PRO_5047509753" evidence="1">
    <location>
        <begin position="27"/>
        <end position="286"/>
    </location>
</feature>
<dbReference type="InterPro" id="IPR000073">
    <property type="entry name" value="AB_hydrolase_1"/>
</dbReference>
<evidence type="ECO:0000259" key="2">
    <source>
        <dbReference type="Pfam" id="PF00561"/>
    </source>
</evidence>
<feature type="domain" description="AB hydrolase-1" evidence="2">
    <location>
        <begin position="45"/>
        <end position="271"/>
    </location>
</feature>
<evidence type="ECO:0000313" key="4">
    <source>
        <dbReference type="Proteomes" id="UP001222087"/>
    </source>
</evidence>
<dbReference type="Proteomes" id="UP001222087">
    <property type="component" value="Chromosome"/>
</dbReference>
<evidence type="ECO:0000313" key="3">
    <source>
        <dbReference type="EMBL" id="WED42950.1"/>
    </source>
</evidence>
<evidence type="ECO:0000256" key="1">
    <source>
        <dbReference type="SAM" id="SignalP"/>
    </source>
</evidence>
<gene>
    <name evidence="3" type="ORF">PXX05_13760</name>
</gene>
<keyword evidence="3" id="KW-0378">Hydrolase</keyword>
<sequence length="286" mass="32071">MNRRKLLVRFLVLGFCFFCHMTYSPATTIHTHDKFIAYTDVGHGKPLLLVHAFPTDKRLWAPQQEELKKHFRVITLDLWGFGESSSVDGNAVTMDDYADEIKLLLEHLQLQKVIIAGESMGGYIALAFLEKYSQQVDGLVLSNTQAIADNPETKVLREKTAMEVLAQGPDNFIQNFMTKALSFEAAEQNKAFLHHILTMQKSTAIASALRGMAQRNDHSQLLVKTTCPILVITSDQDRAIAPKQSEDMHALAQNSQLVVLVKAGHLSNLEQPQQWNQAVIDRFAAD</sequence>
<dbReference type="GO" id="GO:0016787">
    <property type="term" value="F:hydrolase activity"/>
    <property type="evidence" value="ECO:0007669"/>
    <property type="project" value="UniProtKB-KW"/>
</dbReference>
<dbReference type="PANTHER" id="PTHR43798">
    <property type="entry name" value="MONOACYLGLYCEROL LIPASE"/>
    <property type="match status" value="1"/>
</dbReference>
<accession>A0ABY8AQH9</accession>
<dbReference type="SUPFAM" id="SSF53474">
    <property type="entry name" value="alpha/beta-Hydrolases"/>
    <property type="match status" value="1"/>
</dbReference>
<proteinExistence type="predicted"/>
<dbReference type="InterPro" id="IPR050266">
    <property type="entry name" value="AB_hydrolase_sf"/>
</dbReference>
<dbReference type="EMBL" id="CP119078">
    <property type="protein sequence ID" value="WED42950.1"/>
    <property type="molecule type" value="Genomic_DNA"/>
</dbReference>
<dbReference type="Gene3D" id="3.40.50.1820">
    <property type="entry name" value="alpha/beta hydrolase"/>
    <property type="match status" value="1"/>
</dbReference>
<dbReference type="Pfam" id="PF00561">
    <property type="entry name" value="Abhydrolase_1"/>
    <property type="match status" value="1"/>
</dbReference>
<dbReference type="RefSeq" id="WP_275088765.1">
    <property type="nucleotide sequence ID" value="NZ_CP119078.1"/>
</dbReference>
<keyword evidence="4" id="KW-1185">Reference proteome</keyword>